<gene>
    <name evidence="2" type="ORF">MtrunA17_Chr4g0048821</name>
</gene>
<protein>
    <submittedName>
        <fullName evidence="1">Uncharacterized protein</fullName>
    </submittedName>
</protein>
<organism evidence="1">
    <name type="scientific">Medicago truncatula</name>
    <name type="common">Barrel medic</name>
    <name type="synonym">Medicago tribuloides</name>
    <dbReference type="NCBI Taxonomy" id="3880"/>
    <lineage>
        <taxon>Eukaryota</taxon>
        <taxon>Viridiplantae</taxon>
        <taxon>Streptophyta</taxon>
        <taxon>Embryophyta</taxon>
        <taxon>Tracheophyta</taxon>
        <taxon>Spermatophyta</taxon>
        <taxon>Magnoliopsida</taxon>
        <taxon>eudicotyledons</taxon>
        <taxon>Gunneridae</taxon>
        <taxon>Pentapetalae</taxon>
        <taxon>rosids</taxon>
        <taxon>fabids</taxon>
        <taxon>Fabales</taxon>
        <taxon>Fabaceae</taxon>
        <taxon>Papilionoideae</taxon>
        <taxon>50 kb inversion clade</taxon>
        <taxon>NPAAA clade</taxon>
        <taxon>Hologalegina</taxon>
        <taxon>IRL clade</taxon>
        <taxon>Trifolieae</taxon>
        <taxon>Medicago</taxon>
    </lineage>
</organism>
<reference evidence="2" key="2">
    <citation type="journal article" date="2018" name="Nat. Plants">
        <title>Whole-genome landscape of Medicago truncatula symbiotic genes.</title>
        <authorList>
            <person name="Pecrix Y."/>
            <person name="Gamas P."/>
            <person name="Carrere S."/>
        </authorList>
    </citation>
    <scope>NUCLEOTIDE SEQUENCE</scope>
    <source>
        <tissue evidence="2">Leaves</tissue>
    </source>
</reference>
<name>I3T504_MEDTR</name>
<dbReference type="Gramene" id="rna25156">
    <property type="protein sequence ID" value="RHN62564.1"/>
    <property type="gene ID" value="gene25156"/>
</dbReference>
<accession>I3T504</accession>
<reference evidence="1" key="1">
    <citation type="submission" date="2012-05" db="EMBL/GenBank/DDBJ databases">
        <authorList>
            <person name="Krishnakumar V."/>
            <person name="Cheung F."/>
            <person name="Xiao Y."/>
            <person name="Chan A."/>
            <person name="Moskal W.A."/>
            <person name="Town C.D."/>
        </authorList>
    </citation>
    <scope>NUCLEOTIDE SEQUENCE</scope>
</reference>
<evidence type="ECO:0000313" key="2">
    <source>
        <dbReference type="EMBL" id="RHN62564.1"/>
    </source>
</evidence>
<evidence type="ECO:0000313" key="1">
    <source>
        <dbReference type="EMBL" id="AFK47596.1"/>
    </source>
</evidence>
<dbReference type="AlphaFoldDB" id="I3T504"/>
<proteinExistence type="evidence at transcript level"/>
<dbReference type="Proteomes" id="UP000265566">
    <property type="component" value="Chromosome 4"/>
</dbReference>
<dbReference type="EMBL" id="PSQE01000004">
    <property type="protein sequence ID" value="RHN62564.1"/>
    <property type="molecule type" value="Genomic_DNA"/>
</dbReference>
<sequence length="65" mass="7534">MLNPYSNIFWKPREKNSNYGAIQFKRPINNFAILTAKLSQLQRASTSSLFNIQKNPIIDTFTTKI</sequence>
<dbReference type="EMBL" id="BT147802">
    <property type="protein sequence ID" value="AFK47596.1"/>
    <property type="molecule type" value="mRNA"/>
</dbReference>